<evidence type="ECO:0000256" key="1">
    <source>
        <dbReference type="PROSITE-ProRule" id="PRU00042"/>
    </source>
</evidence>
<dbReference type="GeneID" id="87865566"/>
<name>A0AAE0JB60_9PEZI</name>
<dbReference type="PROSITE" id="PS50157">
    <property type="entry name" value="ZINC_FINGER_C2H2_2"/>
    <property type="match status" value="1"/>
</dbReference>
<feature type="domain" description="C2H2-type" evidence="3">
    <location>
        <begin position="183"/>
        <end position="210"/>
    </location>
</feature>
<feature type="compositionally biased region" description="Polar residues" evidence="2">
    <location>
        <begin position="237"/>
        <end position="247"/>
    </location>
</feature>
<dbReference type="GO" id="GO:0008270">
    <property type="term" value="F:zinc ion binding"/>
    <property type="evidence" value="ECO:0007669"/>
    <property type="project" value="UniProtKB-KW"/>
</dbReference>
<gene>
    <name evidence="4" type="ORF">B0H65DRAFT_510570</name>
</gene>
<evidence type="ECO:0000313" key="4">
    <source>
        <dbReference type="EMBL" id="KAK3340436.1"/>
    </source>
</evidence>
<sequence length="472" mass="50879">MASFKEMQQTSRPLSHRPSVSSNPIPALSIARQPHSRTNSHSLLSGSLNGTHRVTRRKSMTNTGANVAALAAALQQESGDKAMPLPISINARRNTISKNGLSRSAVVGSLPSPPASLPTHKFVTSDGTVNMQDSAIDDEVHMSGDEGDNSNNSSSGANKSRNRRASDGQPAPKESRKINRPELRCEKCGKGYKHSSCLTKHLWEHTPEWSYTSKLLISKHQQVQLLEAASVLVAMNNKPTTGTTPPDSTHDFNSDQDSASPAASGYSDQPERSSADTTPPPQLDTLSNMTGFPMSFTKRQSTPSGFAQSYQSAAFGSSVAGSVPVGSPFAGHFRQLSLMSQDQRPTSSGRNVTGKEDRDLAAAVEGLSCSFNSSAGPRSFHLSADAPPVPPLPNQYLGQSLSLLPGSFINSYPSRAPESFTRGELRQSYRTSERGDVKMDEDSVMDYDDDEDMRSRARSDEDDDGVFGRMEE</sequence>
<dbReference type="AlphaFoldDB" id="A0AAE0JB60"/>
<keyword evidence="1" id="KW-0862">Zinc</keyword>
<feature type="compositionally biased region" description="Basic and acidic residues" evidence="2">
    <location>
        <begin position="421"/>
        <end position="441"/>
    </location>
</feature>
<feature type="compositionally biased region" description="Low complexity" evidence="2">
    <location>
        <begin position="39"/>
        <end position="52"/>
    </location>
</feature>
<feature type="region of interest" description="Disordered" evidence="2">
    <location>
        <begin position="139"/>
        <end position="180"/>
    </location>
</feature>
<dbReference type="RefSeq" id="XP_062679378.1">
    <property type="nucleotide sequence ID" value="XM_062828412.1"/>
</dbReference>
<feature type="region of interest" description="Disordered" evidence="2">
    <location>
        <begin position="413"/>
        <end position="472"/>
    </location>
</feature>
<keyword evidence="1" id="KW-0863">Zinc-finger</keyword>
<evidence type="ECO:0000259" key="3">
    <source>
        <dbReference type="PROSITE" id="PS50157"/>
    </source>
</evidence>
<feature type="compositionally biased region" description="Polar residues" evidence="2">
    <location>
        <begin position="1"/>
        <end position="24"/>
    </location>
</feature>
<protein>
    <recommendedName>
        <fullName evidence="3">C2H2-type domain-containing protein</fullName>
    </recommendedName>
</protein>
<keyword evidence="1" id="KW-0479">Metal-binding</keyword>
<organism evidence="4 5">
    <name type="scientific">Neurospora tetraspora</name>
    <dbReference type="NCBI Taxonomy" id="94610"/>
    <lineage>
        <taxon>Eukaryota</taxon>
        <taxon>Fungi</taxon>
        <taxon>Dikarya</taxon>
        <taxon>Ascomycota</taxon>
        <taxon>Pezizomycotina</taxon>
        <taxon>Sordariomycetes</taxon>
        <taxon>Sordariomycetidae</taxon>
        <taxon>Sordariales</taxon>
        <taxon>Sordariaceae</taxon>
        <taxon>Neurospora</taxon>
    </lineage>
</organism>
<evidence type="ECO:0000313" key="5">
    <source>
        <dbReference type="Proteomes" id="UP001278500"/>
    </source>
</evidence>
<dbReference type="InterPro" id="IPR013087">
    <property type="entry name" value="Znf_C2H2_type"/>
</dbReference>
<feature type="region of interest" description="Disordered" evidence="2">
    <location>
        <begin position="105"/>
        <end position="125"/>
    </location>
</feature>
<dbReference type="EMBL" id="JAUEPP010000006">
    <property type="protein sequence ID" value="KAK3340436.1"/>
    <property type="molecule type" value="Genomic_DNA"/>
</dbReference>
<dbReference type="PROSITE" id="PS00028">
    <property type="entry name" value="ZINC_FINGER_C2H2_1"/>
    <property type="match status" value="1"/>
</dbReference>
<reference evidence="4" key="1">
    <citation type="journal article" date="2023" name="Mol. Phylogenet. Evol.">
        <title>Genome-scale phylogeny and comparative genomics of the fungal order Sordariales.</title>
        <authorList>
            <person name="Hensen N."/>
            <person name="Bonometti L."/>
            <person name="Westerberg I."/>
            <person name="Brannstrom I.O."/>
            <person name="Guillou S."/>
            <person name="Cros-Aarteil S."/>
            <person name="Calhoun S."/>
            <person name="Haridas S."/>
            <person name="Kuo A."/>
            <person name="Mondo S."/>
            <person name="Pangilinan J."/>
            <person name="Riley R."/>
            <person name="LaButti K."/>
            <person name="Andreopoulos B."/>
            <person name="Lipzen A."/>
            <person name="Chen C."/>
            <person name="Yan M."/>
            <person name="Daum C."/>
            <person name="Ng V."/>
            <person name="Clum A."/>
            <person name="Steindorff A."/>
            <person name="Ohm R.A."/>
            <person name="Martin F."/>
            <person name="Silar P."/>
            <person name="Natvig D.O."/>
            <person name="Lalanne C."/>
            <person name="Gautier V."/>
            <person name="Ament-Velasquez S.L."/>
            <person name="Kruys A."/>
            <person name="Hutchinson M.I."/>
            <person name="Powell A.J."/>
            <person name="Barry K."/>
            <person name="Miller A.N."/>
            <person name="Grigoriev I.V."/>
            <person name="Debuchy R."/>
            <person name="Gladieux P."/>
            <person name="Hiltunen Thoren M."/>
            <person name="Johannesson H."/>
        </authorList>
    </citation>
    <scope>NUCLEOTIDE SEQUENCE</scope>
    <source>
        <strain evidence="4">CBS 560.94</strain>
    </source>
</reference>
<feature type="region of interest" description="Disordered" evidence="2">
    <location>
        <begin position="237"/>
        <end position="303"/>
    </location>
</feature>
<accession>A0AAE0JB60</accession>
<feature type="region of interest" description="Disordered" evidence="2">
    <location>
        <begin position="1"/>
        <end position="52"/>
    </location>
</feature>
<evidence type="ECO:0000256" key="2">
    <source>
        <dbReference type="SAM" id="MobiDB-lite"/>
    </source>
</evidence>
<feature type="compositionally biased region" description="Low complexity" evidence="2">
    <location>
        <begin position="149"/>
        <end position="159"/>
    </location>
</feature>
<proteinExistence type="predicted"/>
<reference evidence="4" key="2">
    <citation type="submission" date="2023-06" db="EMBL/GenBank/DDBJ databases">
        <authorList>
            <consortium name="Lawrence Berkeley National Laboratory"/>
            <person name="Haridas S."/>
            <person name="Hensen N."/>
            <person name="Bonometti L."/>
            <person name="Westerberg I."/>
            <person name="Brannstrom I.O."/>
            <person name="Guillou S."/>
            <person name="Cros-Aarteil S."/>
            <person name="Calhoun S."/>
            <person name="Kuo A."/>
            <person name="Mondo S."/>
            <person name="Pangilinan J."/>
            <person name="Riley R."/>
            <person name="Labutti K."/>
            <person name="Andreopoulos B."/>
            <person name="Lipzen A."/>
            <person name="Chen C."/>
            <person name="Yanf M."/>
            <person name="Daum C."/>
            <person name="Ng V."/>
            <person name="Clum A."/>
            <person name="Steindorff A."/>
            <person name="Ohm R."/>
            <person name="Martin F."/>
            <person name="Silar P."/>
            <person name="Natvig D."/>
            <person name="Lalanne C."/>
            <person name="Gautier V."/>
            <person name="Ament-Velasquez S.L."/>
            <person name="Kruys A."/>
            <person name="Hutchinson M.I."/>
            <person name="Powell A.J."/>
            <person name="Barry K."/>
            <person name="Miller A.N."/>
            <person name="Grigoriev I.V."/>
            <person name="Debuchy R."/>
            <person name="Gladieux P."/>
            <person name="Thoren M.H."/>
            <person name="Johannesson H."/>
        </authorList>
    </citation>
    <scope>NUCLEOTIDE SEQUENCE</scope>
    <source>
        <strain evidence="4">CBS 560.94</strain>
    </source>
</reference>
<feature type="compositionally biased region" description="Acidic residues" evidence="2">
    <location>
        <begin position="442"/>
        <end position="452"/>
    </location>
</feature>
<comment type="caution">
    <text evidence="4">The sequence shown here is derived from an EMBL/GenBank/DDBJ whole genome shotgun (WGS) entry which is preliminary data.</text>
</comment>
<dbReference type="Proteomes" id="UP001278500">
    <property type="component" value="Unassembled WGS sequence"/>
</dbReference>
<keyword evidence="5" id="KW-1185">Reference proteome</keyword>